<dbReference type="GO" id="GO:0047627">
    <property type="term" value="F:adenylylsulfatase activity"/>
    <property type="evidence" value="ECO:0007669"/>
    <property type="project" value="UniProtKB-ARBA"/>
</dbReference>
<dbReference type="InterPro" id="IPR036265">
    <property type="entry name" value="HIT-like_sf"/>
</dbReference>
<dbReference type="InterPro" id="IPR001310">
    <property type="entry name" value="Histidine_triad_HIT"/>
</dbReference>
<gene>
    <name evidence="5" type="ORF">KC19_VG146900</name>
</gene>
<keyword evidence="6" id="KW-1185">Reference proteome</keyword>
<evidence type="ECO:0000259" key="4">
    <source>
        <dbReference type="PROSITE" id="PS51084"/>
    </source>
</evidence>
<dbReference type="SUPFAM" id="SSF54197">
    <property type="entry name" value="HIT-like"/>
    <property type="match status" value="1"/>
</dbReference>
<dbReference type="Gene3D" id="3.30.428.10">
    <property type="entry name" value="HIT-like"/>
    <property type="match status" value="1"/>
</dbReference>
<dbReference type="InterPro" id="IPR011146">
    <property type="entry name" value="HIT-like"/>
</dbReference>
<evidence type="ECO:0000256" key="3">
    <source>
        <dbReference type="PROSITE-ProRule" id="PRU00464"/>
    </source>
</evidence>
<dbReference type="PANTHER" id="PTHR23089">
    <property type="entry name" value="HISTIDINE TRIAD HIT PROTEIN"/>
    <property type="match status" value="1"/>
</dbReference>
<dbReference type="PRINTS" id="PR00332">
    <property type="entry name" value="HISTRIAD"/>
</dbReference>
<dbReference type="PROSITE" id="PS00892">
    <property type="entry name" value="HIT_1"/>
    <property type="match status" value="1"/>
</dbReference>
<name>A0A8T0HRA2_CERPU</name>
<protein>
    <recommendedName>
        <fullName evidence="4">HIT domain-containing protein</fullName>
    </recommendedName>
</protein>
<feature type="active site" description="Tele-AMP-histidine intermediate" evidence="1">
    <location>
        <position position="284"/>
    </location>
</feature>
<accession>A0A8T0HRA2</accession>
<proteinExistence type="predicted"/>
<dbReference type="AlphaFoldDB" id="A0A8T0HRA2"/>
<dbReference type="Proteomes" id="UP000822688">
    <property type="component" value="Chromosome V"/>
</dbReference>
<evidence type="ECO:0000256" key="1">
    <source>
        <dbReference type="PIRSR" id="PIRSR601310-1"/>
    </source>
</evidence>
<evidence type="ECO:0000256" key="2">
    <source>
        <dbReference type="PIRSR" id="PIRSR601310-3"/>
    </source>
</evidence>
<comment type="caution">
    <text evidence="5">The sequence shown here is derived from an EMBL/GenBank/DDBJ whole genome shotgun (WGS) entry which is preliminary data.</text>
</comment>
<evidence type="ECO:0000313" key="5">
    <source>
        <dbReference type="EMBL" id="KAG0573078.1"/>
    </source>
</evidence>
<evidence type="ECO:0000313" key="6">
    <source>
        <dbReference type="Proteomes" id="UP000822688"/>
    </source>
</evidence>
<dbReference type="PROSITE" id="PS51084">
    <property type="entry name" value="HIT_2"/>
    <property type="match status" value="1"/>
</dbReference>
<dbReference type="InterPro" id="IPR019808">
    <property type="entry name" value="Histidine_triad_CS"/>
</dbReference>
<feature type="short sequence motif" description="Histidine triad motif" evidence="2 3">
    <location>
        <begin position="282"/>
        <end position="286"/>
    </location>
</feature>
<reference evidence="5" key="1">
    <citation type="submission" date="2020-06" db="EMBL/GenBank/DDBJ databases">
        <title>WGS assembly of Ceratodon purpureus strain R40.</title>
        <authorList>
            <person name="Carey S.B."/>
            <person name="Jenkins J."/>
            <person name="Shu S."/>
            <person name="Lovell J.T."/>
            <person name="Sreedasyam A."/>
            <person name="Maumus F."/>
            <person name="Tiley G.P."/>
            <person name="Fernandez-Pozo N."/>
            <person name="Barry K."/>
            <person name="Chen C."/>
            <person name="Wang M."/>
            <person name="Lipzen A."/>
            <person name="Daum C."/>
            <person name="Saski C.A."/>
            <person name="Payton A.C."/>
            <person name="Mcbreen J.C."/>
            <person name="Conrad R.E."/>
            <person name="Kollar L.M."/>
            <person name="Olsson S."/>
            <person name="Huttunen S."/>
            <person name="Landis J.B."/>
            <person name="Wickett N.J."/>
            <person name="Johnson M.G."/>
            <person name="Rensing S.A."/>
            <person name="Grimwood J."/>
            <person name="Schmutz J."/>
            <person name="Mcdaniel S.F."/>
        </authorList>
    </citation>
    <scope>NUCLEOTIDE SEQUENCE</scope>
    <source>
        <strain evidence="5">R40</strain>
    </source>
</reference>
<feature type="domain" description="HIT" evidence="4">
    <location>
        <begin position="187"/>
        <end position="298"/>
    </location>
</feature>
<sequence>MTVIHILRGSCNSFKCLPSSFSNSMRARAKIEQRIRNNFQIKAMTTDPNLNAVALQVTEQARDAKSSTSIPEHARSVTASTSIHNPVAVAPFAPDPTAAAPFEPVPNAEVPILAVGTLEAVRNTGSLLDARERLMTTQLRLGRAFDEHDPHERSSVVHAALVEADAVALSQRIVRASMITDPSTVTVFDKIITKAIPAFVVYEDEDVLAFHDSAPQAPVHIVIIPKFRDGLTGLSTAEERHKQILGQLLYTASRVAKMEDGLRDGYRIVINEGGWGGQTVLHLHLHLLGGRFMAWPPG</sequence>
<organism evidence="5 6">
    <name type="scientific">Ceratodon purpureus</name>
    <name type="common">Fire moss</name>
    <name type="synonym">Dicranum purpureum</name>
    <dbReference type="NCBI Taxonomy" id="3225"/>
    <lineage>
        <taxon>Eukaryota</taxon>
        <taxon>Viridiplantae</taxon>
        <taxon>Streptophyta</taxon>
        <taxon>Embryophyta</taxon>
        <taxon>Bryophyta</taxon>
        <taxon>Bryophytina</taxon>
        <taxon>Bryopsida</taxon>
        <taxon>Dicranidae</taxon>
        <taxon>Pseudoditrichales</taxon>
        <taxon>Ditrichaceae</taxon>
        <taxon>Ceratodon</taxon>
    </lineage>
</organism>
<dbReference type="Pfam" id="PF01230">
    <property type="entry name" value="HIT"/>
    <property type="match status" value="1"/>
</dbReference>
<dbReference type="EMBL" id="CM026426">
    <property type="protein sequence ID" value="KAG0573078.1"/>
    <property type="molecule type" value="Genomic_DNA"/>
</dbReference>